<dbReference type="Gene3D" id="3.40.50.150">
    <property type="entry name" value="Vaccinia Virus protein VP39"/>
    <property type="match status" value="1"/>
</dbReference>
<keyword evidence="3" id="KW-1185">Reference proteome</keyword>
<feature type="compositionally biased region" description="Basic and acidic residues" evidence="1">
    <location>
        <begin position="108"/>
        <end position="117"/>
    </location>
</feature>
<reference evidence="4" key="1">
    <citation type="submission" date="2017-02" db="UniProtKB">
        <authorList>
            <consortium name="WormBaseParasite"/>
        </authorList>
    </citation>
    <scope>IDENTIFICATION</scope>
</reference>
<dbReference type="InterPro" id="IPR030382">
    <property type="entry name" value="MeTrfase_TRM5/TYW2"/>
</dbReference>
<accession>A0A0M3IU62</accession>
<evidence type="ECO:0000313" key="4">
    <source>
        <dbReference type="WBParaSite" id="ALUE_0002229001-mRNA-1"/>
    </source>
</evidence>
<evidence type="ECO:0000259" key="2">
    <source>
        <dbReference type="PROSITE" id="PS51684"/>
    </source>
</evidence>
<feature type="domain" description="SAM-dependent methyltransferase TRM5/TYW2-type" evidence="2">
    <location>
        <begin position="1"/>
        <end position="93"/>
    </location>
</feature>
<dbReference type="Proteomes" id="UP000036681">
    <property type="component" value="Unplaced"/>
</dbReference>
<name>A0A0M3IU62_ASCLU</name>
<feature type="compositionally biased region" description="Acidic residues" evidence="1">
    <location>
        <begin position="135"/>
        <end position="145"/>
    </location>
</feature>
<dbReference type="InterPro" id="IPR029063">
    <property type="entry name" value="SAM-dependent_MTases_sf"/>
</dbReference>
<organism evidence="3 4">
    <name type="scientific">Ascaris lumbricoides</name>
    <name type="common">Giant roundworm</name>
    <dbReference type="NCBI Taxonomy" id="6252"/>
    <lineage>
        <taxon>Eukaryota</taxon>
        <taxon>Metazoa</taxon>
        <taxon>Ecdysozoa</taxon>
        <taxon>Nematoda</taxon>
        <taxon>Chromadorea</taxon>
        <taxon>Rhabditida</taxon>
        <taxon>Spirurina</taxon>
        <taxon>Ascaridomorpha</taxon>
        <taxon>Ascaridoidea</taxon>
        <taxon>Ascarididae</taxon>
        <taxon>Ascaris</taxon>
    </lineage>
</organism>
<evidence type="ECO:0000313" key="3">
    <source>
        <dbReference type="Proteomes" id="UP000036681"/>
    </source>
</evidence>
<protein>
    <submittedName>
        <fullName evidence="4">tRNA wybutosine-synthesizing protein 2 homolog</fullName>
    </submittedName>
</protein>
<dbReference type="PROSITE" id="PS51684">
    <property type="entry name" value="SAM_MT_TRM5_TYW2"/>
    <property type="match status" value="1"/>
</dbReference>
<dbReference type="AlphaFoldDB" id="A0A0M3IU62"/>
<sequence>MNLPASSLMFLPYFRGLLFGRIAEGKLPFSIKIHCHLFVKANADEEEEWYSEQAKKLVALHLGYDKMQFEEVHFVRKVAGRKEMYCVSFVVPEEILFMEENCIELDEKKDMGEEGRSVENGTSNLPTNGERADGGDFEDKEDERDDCVPPMKMARMESVEGSDLR</sequence>
<dbReference type="WBParaSite" id="ALUE_0002229001-mRNA-1">
    <property type="protein sequence ID" value="ALUE_0002229001-mRNA-1"/>
    <property type="gene ID" value="ALUE_0002229001"/>
</dbReference>
<feature type="region of interest" description="Disordered" evidence="1">
    <location>
        <begin position="108"/>
        <end position="165"/>
    </location>
</feature>
<feature type="compositionally biased region" description="Basic and acidic residues" evidence="1">
    <location>
        <begin position="154"/>
        <end position="165"/>
    </location>
</feature>
<evidence type="ECO:0000256" key="1">
    <source>
        <dbReference type="SAM" id="MobiDB-lite"/>
    </source>
</evidence>
<proteinExistence type="predicted"/>